<dbReference type="InterPro" id="IPR036250">
    <property type="entry name" value="AcylCo_DH-like_C"/>
</dbReference>
<dbReference type="FunFam" id="1.20.140.10:FF:000004">
    <property type="entry name" value="Acyl-CoA dehydrogenase FadE25"/>
    <property type="match status" value="1"/>
</dbReference>
<comment type="cofactor">
    <cofactor evidence="1">
        <name>FAD</name>
        <dbReference type="ChEBI" id="CHEBI:57692"/>
    </cofactor>
</comment>
<proteinExistence type="inferred from homology"/>
<dbReference type="InterPro" id="IPR013786">
    <property type="entry name" value="AcylCoA_DH/ox_N"/>
</dbReference>
<dbReference type="GO" id="GO:0003995">
    <property type="term" value="F:acyl-CoA dehydrogenase activity"/>
    <property type="evidence" value="ECO:0007669"/>
    <property type="project" value="InterPro"/>
</dbReference>
<evidence type="ECO:0000256" key="3">
    <source>
        <dbReference type="ARBA" id="ARBA00022630"/>
    </source>
</evidence>
<name>X0SVJ3_9ZZZZ</name>
<feature type="domain" description="Acyl-CoA dehydrogenase/oxidase N-terminal" evidence="8">
    <location>
        <begin position="2"/>
        <end position="24"/>
    </location>
</feature>
<dbReference type="PANTHER" id="PTHR43884:SF12">
    <property type="entry name" value="ISOVALERYL-COA DEHYDROGENASE, MITOCHONDRIAL-RELATED"/>
    <property type="match status" value="1"/>
</dbReference>
<organism evidence="9">
    <name type="scientific">marine sediment metagenome</name>
    <dbReference type="NCBI Taxonomy" id="412755"/>
    <lineage>
        <taxon>unclassified sequences</taxon>
        <taxon>metagenomes</taxon>
        <taxon>ecological metagenomes</taxon>
    </lineage>
</organism>
<dbReference type="SUPFAM" id="SSF47203">
    <property type="entry name" value="Acyl-CoA dehydrogenase C-terminal domain-like"/>
    <property type="match status" value="1"/>
</dbReference>
<evidence type="ECO:0000259" key="7">
    <source>
        <dbReference type="Pfam" id="PF02770"/>
    </source>
</evidence>
<dbReference type="InterPro" id="IPR009075">
    <property type="entry name" value="AcylCo_DH/oxidase_C"/>
</dbReference>
<dbReference type="Gene3D" id="1.20.140.10">
    <property type="entry name" value="Butyryl-CoA Dehydrogenase, subunit A, domain 3"/>
    <property type="match status" value="1"/>
</dbReference>
<protein>
    <recommendedName>
        <fullName evidence="10">Acyl-CoA dehydrogenase</fullName>
    </recommendedName>
</protein>
<evidence type="ECO:0000259" key="8">
    <source>
        <dbReference type="Pfam" id="PF02771"/>
    </source>
</evidence>
<dbReference type="Gene3D" id="2.40.110.10">
    <property type="entry name" value="Butyryl-CoA Dehydrogenase, subunit A, domain 2"/>
    <property type="match status" value="1"/>
</dbReference>
<keyword evidence="3" id="KW-0285">Flavoprotein</keyword>
<comment type="similarity">
    <text evidence="2">Belongs to the acyl-CoA dehydrogenase family.</text>
</comment>
<keyword evidence="5" id="KW-0560">Oxidoreductase</keyword>
<evidence type="ECO:0008006" key="10">
    <source>
        <dbReference type="Google" id="ProtNLM"/>
    </source>
</evidence>
<keyword evidence="4" id="KW-0274">FAD</keyword>
<dbReference type="InterPro" id="IPR009100">
    <property type="entry name" value="AcylCoA_DH/oxidase_NM_dom_sf"/>
</dbReference>
<dbReference type="Gene3D" id="1.10.540.10">
    <property type="entry name" value="Acyl-CoA dehydrogenase/oxidase, N-terminal domain"/>
    <property type="match status" value="1"/>
</dbReference>
<evidence type="ECO:0000256" key="1">
    <source>
        <dbReference type="ARBA" id="ARBA00001974"/>
    </source>
</evidence>
<evidence type="ECO:0000256" key="5">
    <source>
        <dbReference type="ARBA" id="ARBA00023002"/>
    </source>
</evidence>
<dbReference type="PROSITE" id="PS00073">
    <property type="entry name" value="ACYL_COA_DH_2"/>
    <property type="match status" value="1"/>
</dbReference>
<dbReference type="GO" id="GO:0050660">
    <property type="term" value="F:flavin adenine dinucleotide binding"/>
    <property type="evidence" value="ECO:0007669"/>
    <property type="project" value="InterPro"/>
</dbReference>
<accession>X0SVJ3</accession>
<dbReference type="PROSITE" id="PS00072">
    <property type="entry name" value="ACYL_COA_DH_1"/>
    <property type="match status" value="1"/>
</dbReference>
<gene>
    <name evidence="9" type="ORF">S01H1_07126</name>
</gene>
<reference evidence="9" key="1">
    <citation type="journal article" date="2014" name="Front. Microbiol.">
        <title>High frequency of phylogenetically diverse reductive dehalogenase-homologous genes in deep subseafloor sedimentary metagenomes.</title>
        <authorList>
            <person name="Kawai M."/>
            <person name="Futagami T."/>
            <person name="Toyoda A."/>
            <person name="Takaki Y."/>
            <person name="Nishi S."/>
            <person name="Hori S."/>
            <person name="Arai W."/>
            <person name="Tsubouchi T."/>
            <person name="Morono Y."/>
            <person name="Uchiyama I."/>
            <person name="Ito T."/>
            <person name="Fujiyama A."/>
            <person name="Inagaki F."/>
            <person name="Takami H."/>
        </authorList>
    </citation>
    <scope>NUCLEOTIDE SEQUENCE</scope>
    <source>
        <strain evidence="9">Expedition CK06-06</strain>
    </source>
</reference>
<evidence type="ECO:0000259" key="6">
    <source>
        <dbReference type="Pfam" id="PF00441"/>
    </source>
</evidence>
<comment type="caution">
    <text evidence="9">The sequence shown here is derived from an EMBL/GenBank/DDBJ whole genome shotgun (WGS) entry which is preliminary data.</text>
</comment>
<dbReference type="AlphaFoldDB" id="X0SVJ3"/>
<dbReference type="Pfam" id="PF02771">
    <property type="entry name" value="Acyl-CoA_dh_N"/>
    <property type="match status" value="1"/>
</dbReference>
<feature type="domain" description="Acyl-CoA oxidase/dehydrogenase middle" evidence="7">
    <location>
        <begin position="28"/>
        <end position="123"/>
    </location>
</feature>
<feature type="non-terminal residue" evidence="9">
    <location>
        <position position="1"/>
    </location>
</feature>
<dbReference type="InterPro" id="IPR006091">
    <property type="entry name" value="Acyl-CoA_Oxase/DH_mid-dom"/>
</dbReference>
<dbReference type="Pfam" id="PF02770">
    <property type="entry name" value="Acyl-CoA_dh_M"/>
    <property type="match status" value="1"/>
</dbReference>
<dbReference type="FunFam" id="2.40.110.10:FF:000001">
    <property type="entry name" value="Acyl-CoA dehydrogenase, mitochondrial"/>
    <property type="match status" value="1"/>
</dbReference>
<dbReference type="InterPro" id="IPR046373">
    <property type="entry name" value="Acyl-CoA_Oxase/DH_mid-dom_sf"/>
</dbReference>
<dbReference type="InterPro" id="IPR006089">
    <property type="entry name" value="Acyl-CoA_DH_CS"/>
</dbReference>
<sequence>AYPILLHGTEEQKKKYLPQFATGKMLAAFGLTEPNAGSDAGSVETTAVRDGDTYILNGTKQWITNASEAHVFTIIASTNRERGARGISAFIVERDTPGFTIGKKEKKLGIRCSPTCELHFEDCKIARENMLYKENRGFRVTMNTLHKARPGIGAQAVGIAQGALDEAVAFAKNRVQFGQPISSFQAIQHMLADMATQIEAARLLVYHAARAVDCDAKDAAKIAAMAKVFASDVAMKVTVDAIQVCGGTGYMRDYPVEKYMRDAKITQIYEGTNQIQRTIIALALVKESSKK</sequence>
<dbReference type="Pfam" id="PF00441">
    <property type="entry name" value="Acyl-CoA_dh_1"/>
    <property type="match status" value="1"/>
</dbReference>
<dbReference type="EMBL" id="BARS01003676">
    <property type="protein sequence ID" value="GAF85213.1"/>
    <property type="molecule type" value="Genomic_DNA"/>
</dbReference>
<feature type="domain" description="Acyl-CoA dehydrogenase/oxidase C-terminal" evidence="6">
    <location>
        <begin position="135"/>
        <end position="283"/>
    </location>
</feature>
<evidence type="ECO:0000256" key="4">
    <source>
        <dbReference type="ARBA" id="ARBA00022827"/>
    </source>
</evidence>
<dbReference type="InterPro" id="IPR037069">
    <property type="entry name" value="AcylCoA_DH/ox_N_sf"/>
</dbReference>
<dbReference type="SUPFAM" id="SSF56645">
    <property type="entry name" value="Acyl-CoA dehydrogenase NM domain-like"/>
    <property type="match status" value="1"/>
</dbReference>
<dbReference type="PANTHER" id="PTHR43884">
    <property type="entry name" value="ACYL-COA DEHYDROGENASE"/>
    <property type="match status" value="1"/>
</dbReference>
<evidence type="ECO:0000313" key="9">
    <source>
        <dbReference type="EMBL" id="GAF85213.1"/>
    </source>
</evidence>
<evidence type="ECO:0000256" key="2">
    <source>
        <dbReference type="ARBA" id="ARBA00009347"/>
    </source>
</evidence>